<protein>
    <submittedName>
        <fullName evidence="2">DUF2294 domain-containing protein</fullName>
    </submittedName>
</protein>
<gene>
    <name evidence="2" type="ORF">ENK44_03875</name>
</gene>
<feature type="domain" description="Na+-translocating membrane potential-generating system MpsC" evidence="1">
    <location>
        <begin position="4"/>
        <end position="113"/>
    </location>
</feature>
<dbReference type="Proteomes" id="UP000885779">
    <property type="component" value="Unassembled WGS sequence"/>
</dbReference>
<dbReference type="EMBL" id="DRQG01000033">
    <property type="protein sequence ID" value="HGY54820.1"/>
    <property type="molecule type" value="Genomic_DNA"/>
</dbReference>
<reference evidence="2" key="1">
    <citation type="journal article" date="2020" name="mSystems">
        <title>Genome- and Community-Level Interaction Insights into Carbon Utilization and Element Cycling Functions of Hydrothermarchaeota in Hydrothermal Sediment.</title>
        <authorList>
            <person name="Zhou Z."/>
            <person name="Liu Y."/>
            <person name="Xu W."/>
            <person name="Pan J."/>
            <person name="Luo Z.H."/>
            <person name="Li M."/>
        </authorList>
    </citation>
    <scope>NUCLEOTIDE SEQUENCE [LARGE SCALE GENOMIC DNA]</scope>
    <source>
        <strain evidence="2">HyVt-577</strain>
    </source>
</reference>
<sequence length="121" mass="13906">MQKTKGQLEAEISTAITRFEKEHLGRGPKEARTFIIEDMILIRLKSILTPAEEHLVEDTEGAQLIKQVRRRLIESSRPLLETMIKDITNAEVLSLHTDISTRTGERIFVLHLNKNLEADFE</sequence>
<organism evidence="2">
    <name type="scientific">Caldithrix abyssi</name>
    <dbReference type="NCBI Taxonomy" id="187145"/>
    <lineage>
        <taxon>Bacteria</taxon>
        <taxon>Pseudomonadati</taxon>
        <taxon>Calditrichota</taxon>
        <taxon>Calditrichia</taxon>
        <taxon>Calditrichales</taxon>
        <taxon>Calditrichaceae</taxon>
        <taxon>Caldithrix</taxon>
    </lineage>
</organism>
<dbReference type="AlphaFoldDB" id="A0A7V4TYN3"/>
<proteinExistence type="predicted"/>
<comment type="caution">
    <text evidence="2">The sequence shown here is derived from an EMBL/GenBank/DDBJ whole genome shotgun (WGS) entry which is preliminary data.</text>
</comment>
<accession>A0A7V4TYN3</accession>
<name>A0A7V4TYN3_CALAY</name>
<evidence type="ECO:0000313" key="2">
    <source>
        <dbReference type="EMBL" id="HGY54820.1"/>
    </source>
</evidence>
<dbReference type="InterPro" id="IPR018745">
    <property type="entry name" value="MpsC"/>
</dbReference>
<dbReference type="Pfam" id="PF10057">
    <property type="entry name" value="MpsC"/>
    <property type="match status" value="1"/>
</dbReference>
<evidence type="ECO:0000259" key="1">
    <source>
        <dbReference type="Pfam" id="PF10057"/>
    </source>
</evidence>